<dbReference type="AlphaFoldDB" id="A0A9E7ELJ2"/>
<dbReference type="PANTHER" id="PTHR48049:SF60">
    <property type="entry name" value="UDP-GLYCOSYLTRANSFERASE 91B1"/>
    <property type="match status" value="1"/>
</dbReference>
<dbReference type="PANTHER" id="PTHR48049">
    <property type="entry name" value="GLYCOSYLTRANSFERASE"/>
    <property type="match status" value="1"/>
</dbReference>
<keyword evidence="1" id="KW-0808">Transferase</keyword>
<gene>
    <name evidence="1" type="ORF">MUK42_31591</name>
</gene>
<dbReference type="Proteomes" id="UP001055439">
    <property type="component" value="Chromosome 10"/>
</dbReference>
<dbReference type="Gene3D" id="3.40.50.2000">
    <property type="entry name" value="Glycogen Phosphorylase B"/>
    <property type="match status" value="2"/>
</dbReference>
<dbReference type="InterPro" id="IPR050481">
    <property type="entry name" value="UDP-glycosyltransf_plant"/>
</dbReference>
<dbReference type="SUPFAM" id="SSF53756">
    <property type="entry name" value="UDP-Glycosyltransferase/glycogen phosphorylase"/>
    <property type="match status" value="1"/>
</dbReference>
<keyword evidence="2" id="KW-1185">Reference proteome</keyword>
<dbReference type="OrthoDB" id="5835829at2759"/>
<evidence type="ECO:0000313" key="2">
    <source>
        <dbReference type="Proteomes" id="UP001055439"/>
    </source>
</evidence>
<organism evidence="1 2">
    <name type="scientific">Musa troglodytarum</name>
    <name type="common">fe'i banana</name>
    <dbReference type="NCBI Taxonomy" id="320322"/>
    <lineage>
        <taxon>Eukaryota</taxon>
        <taxon>Viridiplantae</taxon>
        <taxon>Streptophyta</taxon>
        <taxon>Embryophyta</taxon>
        <taxon>Tracheophyta</taxon>
        <taxon>Spermatophyta</taxon>
        <taxon>Magnoliopsida</taxon>
        <taxon>Liliopsida</taxon>
        <taxon>Zingiberales</taxon>
        <taxon>Musaceae</taxon>
        <taxon>Musa</taxon>
    </lineage>
</organism>
<name>A0A9E7ELJ2_9LILI</name>
<sequence length="360" mass="39121">MTDTYGLLLTAAGNLQDSSPGTRIHPNHSLAELVVGPARPRASELAIAVGMTRVSPRRAGQNGWVGQSCRDQGGSLTVQKDRRLSQLPWAKLFCACCSSQHKRPRKEKCAGSPDWIIIDSFYWVPRVAAGLGVHCAYVSLITVTANAFIRLAFLLAIGDRGHRVKPEVLHDMVELRGLGVSGAYRLGCSLSGCDVVVVRSCPELELEPEWLSFLGWLCGKPVLALGHLPPAAMKHDAAGSFTEGNDFFRWLGKREVRSVVYVSFESELLLTREQAHEVADGHELSNLPFTGALRSEPDALSPGFDERTRAGGLFGLPLVLLPLANDEGLNAHLMAEKKVGVEVPRREEARPSMGLMSQGQ</sequence>
<evidence type="ECO:0000313" key="1">
    <source>
        <dbReference type="EMBL" id="URD78327.1"/>
    </source>
</evidence>
<dbReference type="EMBL" id="CP097503">
    <property type="protein sequence ID" value="URD78327.1"/>
    <property type="molecule type" value="Genomic_DNA"/>
</dbReference>
<protein>
    <submittedName>
        <fullName evidence="1">UDP-glucoronosyl and UDP-glucosyl transferase</fullName>
    </submittedName>
</protein>
<proteinExistence type="predicted"/>
<dbReference type="GO" id="GO:0035251">
    <property type="term" value="F:UDP-glucosyltransferase activity"/>
    <property type="evidence" value="ECO:0007669"/>
    <property type="project" value="InterPro"/>
</dbReference>
<accession>A0A9E7ELJ2</accession>
<reference evidence="1" key="1">
    <citation type="submission" date="2022-05" db="EMBL/GenBank/DDBJ databases">
        <title>The Musa troglodytarum L. genome provides insights into the mechanism of non-climacteric behaviour and enrichment of carotenoids.</title>
        <authorList>
            <person name="Wang J."/>
        </authorList>
    </citation>
    <scope>NUCLEOTIDE SEQUENCE</scope>
    <source>
        <tissue evidence="1">Leaf</tissue>
    </source>
</reference>